<dbReference type="PROSITE" id="PS51800">
    <property type="entry name" value="ZF_CHHC_U11_48K"/>
    <property type="match status" value="2"/>
</dbReference>
<evidence type="ECO:0000313" key="6">
    <source>
        <dbReference type="Proteomes" id="UP000015104"/>
    </source>
</evidence>
<dbReference type="HOGENOM" id="CLU_2641316_0_0_1"/>
<evidence type="ECO:0000256" key="3">
    <source>
        <dbReference type="ARBA" id="ARBA00022833"/>
    </source>
</evidence>
<protein>
    <recommendedName>
        <fullName evidence="4">CHHC U11-48K-type domain-containing protein</fullName>
    </recommendedName>
</protein>
<reference evidence="5" key="2">
    <citation type="submission" date="2015-06" db="UniProtKB">
        <authorList>
            <consortium name="EnsemblMetazoa"/>
        </authorList>
    </citation>
    <scope>IDENTIFICATION</scope>
</reference>
<feature type="domain" description="CHHC U11-48K-type" evidence="4">
    <location>
        <begin position="13"/>
        <end position="40"/>
    </location>
</feature>
<dbReference type="Pfam" id="PF05253">
    <property type="entry name" value="zf-U11-48K"/>
    <property type="match status" value="2"/>
</dbReference>
<dbReference type="EMBL" id="CAEY01000074">
    <property type="status" value="NOT_ANNOTATED_CDS"/>
    <property type="molecule type" value="Genomic_DNA"/>
</dbReference>
<dbReference type="GO" id="GO:0008270">
    <property type="term" value="F:zinc ion binding"/>
    <property type="evidence" value="ECO:0007669"/>
    <property type="project" value="UniProtKB-KW"/>
</dbReference>
<proteinExistence type="predicted"/>
<organism evidence="5 6">
    <name type="scientific">Tetranychus urticae</name>
    <name type="common">Two-spotted spider mite</name>
    <dbReference type="NCBI Taxonomy" id="32264"/>
    <lineage>
        <taxon>Eukaryota</taxon>
        <taxon>Metazoa</taxon>
        <taxon>Ecdysozoa</taxon>
        <taxon>Arthropoda</taxon>
        <taxon>Chelicerata</taxon>
        <taxon>Arachnida</taxon>
        <taxon>Acari</taxon>
        <taxon>Acariformes</taxon>
        <taxon>Trombidiformes</taxon>
        <taxon>Prostigmata</taxon>
        <taxon>Eleutherengona</taxon>
        <taxon>Raphignathae</taxon>
        <taxon>Tetranychoidea</taxon>
        <taxon>Tetranychidae</taxon>
        <taxon>Tetranychus</taxon>
    </lineage>
</organism>
<feature type="domain" description="CHHC U11-48K-type" evidence="4">
    <location>
        <begin position="44"/>
        <end position="71"/>
    </location>
</feature>
<dbReference type="EnsemblMetazoa" id="tetur11g03530.1">
    <property type="protein sequence ID" value="tetur11g03530.1"/>
    <property type="gene ID" value="tetur11g03530"/>
</dbReference>
<dbReference type="SUPFAM" id="SSF57667">
    <property type="entry name" value="beta-beta-alpha zinc fingers"/>
    <property type="match status" value="1"/>
</dbReference>
<dbReference type="InterPro" id="IPR022776">
    <property type="entry name" value="TRM13/UPF0224_CHHC_Znf_dom"/>
</dbReference>
<keyword evidence="2" id="KW-0863">Zinc-finger</keyword>
<reference evidence="6" key="1">
    <citation type="submission" date="2011-08" db="EMBL/GenBank/DDBJ databases">
        <authorList>
            <person name="Rombauts S."/>
        </authorList>
    </citation>
    <scope>NUCLEOTIDE SEQUENCE</scope>
    <source>
        <strain evidence="6">London</strain>
    </source>
</reference>
<evidence type="ECO:0000259" key="4">
    <source>
        <dbReference type="PROSITE" id="PS51800"/>
    </source>
</evidence>
<dbReference type="InterPro" id="IPR036236">
    <property type="entry name" value="Znf_C2H2_sf"/>
</dbReference>
<evidence type="ECO:0000313" key="5">
    <source>
        <dbReference type="EnsemblMetazoa" id="tetur11g03530.1"/>
    </source>
</evidence>
<name>T1KH91_TETUR</name>
<dbReference type="Proteomes" id="UP000015104">
    <property type="component" value="Unassembled WGS sequence"/>
</dbReference>
<dbReference type="AlphaFoldDB" id="T1KH91"/>
<sequence>MATFWPDDYQKITETCPYNPTHKVTPAKFAMHLVSCEKKSKKILVKCPYNFYHRIDPALLDAHLAECASFKKDGWKS</sequence>
<accession>T1KH91</accession>
<keyword evidence="1" id="KW-0479">Metal-binding</keyword>
<evidence type="ECO:0000256" key="2">
    <source>
        <dbReference type="ARBA" id="ARBA00022771"/>
    </source>
</evidence>
<keyword evidence="6" id="KW-1185">Reference proteome</keyword>
<evidence type="ECO:0000256" key="1">
    <source>
        <dbReference type="ARBA" id="ARBA00022723"/>
    </source>
</evidence>
<keyword evidence="3" id="KW-0862">Zinc</keyword>